<proteinExistence type="predicted"/>
<evidence type="ECO:0000313" key="3">
    <source>
        <dbReference type="Proteomes" id="UP000037122"/>
    </source>
</evidence>
<evidence type="ECO:0000256" key="1">
    <source>
        <dbReference type="SAM" id="MobiDB-lite"/>
    </source>
</evidence>
<organism evidence="2 3">
    <name type="scientific">Candidozyma auris</name>
    <name type="common">Yeast</name>
    <name type="synonym">Candida auris</name>
    <dbReference type="NCBI Taxonomy" id="498019"/>
    <lineage>
        <taxon>Eukaryota</taxon>
        <taxon>Fungi</taxon>
        <taxon>Dikarya</taxon>
        <taxon>Ascomycota</taxon>
        <taxon>Saccharomycotina</taxon>
        <taxon>Pichiomycetes</taxon>
        <taxon>Metschnikowiaceae</taxon>
        <taxon>Candidozyma</taxon>
    </lineage>
</organism>
<dbReference type="EMBL" id="LGST01000002">
    <property type="protein sequence ID" value="KNE02817.1"/>
    <property type="molecule type" value="Genomic_DNA"/>
</dbReference>
<comment type="caution">
    <text evidence="2">The sequence shown here is derived from an EMBL/GenBank/DDBJ whole genome shotgun (WGS) entry which is preliminary data.</text>
</comment>
<name>A0A0L0P8Y4_CANAR</name>
<accession>A0A0L0P8Y4</accession>
<dbReference type="AlphaFoldDB" id="A0A0L0P8Y4"/>
<feature type="region of interest" description="Disordered" evidence="1">
    <location>
        <begin position="1"/>
        <end position="40"/>
    </location>
</feature>
<evidence type="ECO:0000313" key="2">
    <source>
        <dbReference type="EMBL" id="KNE02817.1"/>
    </source>
</evidence>
<reference evidence="3" key="1">
    <citation type="journal article" date="2015" name="BMC Genomics">
        <title>Draft genome of a commonly misdiagnosed multidrug resistant pathogen Candida auris.</title>
        <authorList>
            <person name="Chatterjee S."/>
            <person name="Alampalli S.V."/>
            <person name="Nageshan R.K."/>
            <person name="Chettiar S.T."/>
            <person name="Joshi S."/>
            <person name="Tatu U.S."/>
        </authorList>
    </citation>
    <scope>NUCLEOTIDE SEQUENCE [LARGE SCALE GENOMIC DNA]</scope>
    <source>
        <strain evidence="3">6684</strain>
    </source>
</reference>
<sequence length="40" mass="3946">MAAASALDLTPANRALRGGFGQGQSGKLATGNGQPATEEM</sequence>
<protein>
    <submittedName>
        <fullName evidence="2">Uncharacterized protein</fullName>
    </submittedName>
</protein>
<gene>
    <name evidence="2" type="ORF">QG37_00195</name>
</gene>
<dbReference type="Proteomes" id="UP000037122">
    <property type="component" value="Unassembled WGS sequence"/>
</dbReference>
<feature type="compositionally biased region" description="Polar residues" evidence="1">
    <location>
        <begin position="25"/>
        <end position="40"/>
    </location>
</feature>